<evidence type="ECO:0000313" key="4">
    <source>
        <dbReference type="Proteomes" id="UP000314294"/>
    </source>
</evidence>
<dbReference type="Proteomes" id="UP000314294">
    <property type="component" value="Unassembled WGS sequence"/>
</dbReference>
<organism evidence="3 4">
    <name type="scientific">Liparis tanakae</name>
    <name type="common">Tanaka's snailfish</name>
    <dbReference type="NCBI Taxonomy" id="230148"/>
    <lineage>
        <taxon>Eukaryota</taxon>
        <taxon>Metazoa</taxon>
        <taxon>Chordata</taxon>
        <taxon>Craniata</taxon>
        <taxon>Vertebrata</taxon>
        <taxon>Euteleostomi</taxon>
        <taxon>Actinopterygii</taxon>
        <taxon>Neopterygii</taxon>
        <taxon>Teleostei</taxon>
        <taxon>Neoteleostei</taxon>
        <taxon>Acanthomorphata</taxon>
        <taxon>Eupercaria</taxon>
        <taxon>Perciformes</taxon>
        <taxon>Cottioidei</taxon>
        <taxon>Cottales</taxon>
        <taxon>Liparidae</taxon>
        <taxon>Liparis</taxon>
    </lineage>
</organism>
<sequence length="261" mass="28818">MSQARELMVLSSVSSVGLFWSYLVVVVDLHYVPLAVADSPEDVRGARGHGATDPLTEESNNHDLRGKRMPMLQLIITAAIEQSDGVFIRIGLLVAALRTLALKAADQQVDTGAAVLADSRSTAARAGRQLTALSWTQRGGGTEMRINIVCDKQHHLSHPCGFPLGESTLLDALGRCSAPMCAVTETYRYLTLQFNTDRSKEEYTITWLAQRKDITVCRRLSLNDGFIPVGRLHRNRFMLPGPSTAWRLVNSTLTEAEQWEL</sequence>
<keyword evidence="2" id="KW-1133">Transmembrane helix</keyword>
<feature type="region of interest" description="Disordered" evidence="1">
    <location>
        <begin position="43"/>
        <end position="63"/>
    </location>
</feature>
<evidence type="ECO:0000256" key="2">
    <source>
        <dbReference type="SAM" id="Phobius"/>
    </source>
</evidence>
<comment type="caution">
    <text evidence="3">The sequence shown here is derived from an EMBL/GenBank/DDBJ whole genome shotgun (WGS) entry which is preliminary data.</text>
</comment>
<gene>
    <name evidence="3" type="ORF">EYF80_004216</name>
</gene>
<evidence type="ECO:0000256" key="1">
    <source>
        <dbReference type="SAM" id="MobiDB-lite"/>
    </source>
</evidence>
<keyword evidence="4" id="KW-1185">Reference proteome</keyword>
<proteinExistence type="predicted"/>
<accession>A0A4Z2J7J3</accession>
<keyword evidence="2" id="KW-0472">Membrane</keyword>
<evidence type="ECO:0000313" key="3">
    <source>
        <dbReference type="EMBL" id="TNN85583.1"/>
    </source>
</evidence>
<reference evidence="3 4" key="1">
    <citation type="submission" date="2019-03" db="EMBL/GenBank/DDBJ databases">
        <title>First draft genome of Liparis tanakae, snailfish: a comprehensive survey of snailfish specific genes.</title>
        <authorList>
            <person name="Kim W."/>
            <person name="Song I."/>
            <person name="Jeong J.-H."/>
            <person name="Kim D."/>
            <person name="Kim S."/>
            <person name="Ryu S."/>
            <person name="Song J.Y."/>
            <person name="Lee S.K."/>
        </authorList>
    </citation>
    <scope>NUCLEOTIDE SEQUENCE [LARGE SCALE GENOMIC DNA]</scope>
    <source>
        <tissue evidence="3">Muscle</tissue>
    </source>
</reference>
<protein>
    <submittedName>
        <fullName evidence="3">Uncharacterized protein</fullName>
    </submittedName>
</protein>
<dbReference type="AlphaFoldDB" id="A0A4Z2J7J3"/>
<name>A0A4Z2J7J3_9TELE</name>
<feature type="transmembrane region" description="Helical" evidence="2">
    <location>
        <begin position="7"/>
        <end position="27"/>
    </location>
</feature>
<dbReference type="EMBL" id="SRLO01000020">
    <property type="protein sequence ID" value="TNN85583.1"/>
    <property type="molecule type" value="Genomic_DNA"/>
</dbReference>
<keyword evidence="2" id="KW-0812">Transmembrane</keyword>